<protein>
    <recommendedName>
        <fullName evidence="1">Immunity MXAN-0049 protein domain-containing protein</fullName>
    </recommendedName>
</protein>
<proteinExistence type="predicted"/>
<dbReference type="InterPro" id="IPR012433">
    <property type="entry name" value="Imm11"/>
</dbReference>
<organism evidence="2">
    <name type="scientific">Tenacibaculum sp. Pbs-1</name>
    <dbReference type="NCBI Taxonomy" id="3238748"/>
    <lineage>
        <taxon>Bacteria</taxon>
        <taxon>Pseudomonadati</taxon>
        <taxon>Bacteroidota</taxon>
        <taxon>Flavobacteriia</taxon>
        <taxon>Flavobacteriales</taxon>
        <taxon>Flavobacteriaceae</taxon>
        <taxon>Tenacibaculum</taxon>
    </lineage>
</organism>
<dbReference type="AlphaFoldDB" id="A0AB33KYM2"/>
<dbReference type="Pfam" id="PF07791">
    <property type="entry name" value="Imm11"/>
    <property type="match status" value="1"/>
</dbReference>
<reference evidence="2" key="1">
    <citation type="submission" date="2024-08" db="EMBL/GenBank/DDBJ databases">
        <title>Whole genome sequence of Tenacibaculum sp. strain pbs-1 associated with black-spot shell disease in Akoya pearl oysters.</title>
        <authorList>
            <person name="Sakatoku A."/>
            <person name="Suzuki T."/>
            <person name="Hatano K."/>
            <person name="Seki M."/>
            <person name="Tanaka D."/>
            <person name="Nakamura S."/>
            <person name="Suzuki N."/>
            <person name="Isshiki T."/>
        </authorList>
    </citation>
    <scope>NUCLEOTIDE SEQUENCE</scope>
    <source>
        <strain evidence="2">Pbs-1</strain>
    </source>
</reference>
<name>A0AB33KYM2_9FLAO</name>
<gene>
    <name evidence="2" type="ORF">Pbs1_19670</name>
</gene>
<evidence type="ECO:0000259" key="1">
    <source>
        <dbReference type="Pfam" id="PF07791"/>
    </source>
</evidence>
<accession>A0AB33KYM2</accession>
<evidence type="ECO:0000313" key="2">
    <source>
        <dbReference type="EMBL" id="BFP68624.1"/>
    </source>
</evidence>
<sequence>MIKYFSMHNSLNEKIMGKLPQVKEVVHNCHIWDNPDFIDRFPFTKIEINPILSNLDLYAKAKLTDLIENAGMGFSYGSMIISEKLKTILEQFNCFGIQFFSTYIIHKDKKIENYWQTHIYDVPYDFIDFKNTDLLLKDRDENRKPIQSYLKRVSNKEEFLNMAETMKYPKILFLKNISFIESMNLDYFFLRNFEGASLGIASEKLKNEIEKQEITGIEFKPIEVSLNDWFGSNGLRKKVYGRVPQMRPDGSIRK</sequence>
<feature type="domain" description="Immunity MXAN-0049 protein" evidence="1">
    <location>
        <begin position="53"/>
        <end position="223"/>
    </location>
</feature>
<dbReference type="EMBL" id="AP035888">
    <property type="protein sequence ID" value="BFP68624.1"/>
    <property type="molecule type" value="Genomic_DNA"/>
</dbReference>